<feature type="region of interest" description="Disordered" evidence="1">
    <location>
        <begin position="11"/>
        <end position="65"/>
    </location>
</feature>
<organism evidence="2">
    <name type="scientific">Panicum hallii</name>
    <dbReference type="NCBI Taxonomy" id="206008"/>
    <lineage>
        <taxon>Eukaryota</taxon>
        <taxon>Viridiplantae</taxon>
        <taxon>Streptophyta</taxon>
        <taxon>Embryophyta</taxon>
        <taxon>Tracheophyta</taxon>
        <taxon>Spermatophyta</taxon>
        <taxon>Magnoliopsida</taxon>
        <taxon>Liliopsida</taxon>
        <taxon>Poales</taxon>
        <taxon>Poaceae</taxon>
        <taxon>PACMAD clade</taxon>
        <taxon>Panicoideae</taxon>
        <taxon>Panicodae</taxon>
        <taxon>Paniceae</taxon>
        <taxon>Panicinae</taxon>
        <taxon>Panicum</taxon>
        <taxon>Panicum sect. Panicum</taxon>
    </lineage>
</organism>
<dbReference type="AlphaFoldDB" id="A0A2T8KV88"/>
<reference evidence="2" key="1">
    <citation type="submission" date="2018-04" db="EMBL/GenBank/DDBJ databases">
        <title>WGS assembly of Panicum hallii.</title>
        <authorList>
            <person name="Lovell J."/>
            <person name="Jenkins J."/>
            <person name="Lowry D."/>
            <person name="Mamidi S."/>
            <person name="Sreedasyam A."/>
            <person name="Weng X."/>
            <person name="Barry K."/>
            <person name="Bonette J."/>
            <person name="Campitelli B."/>
            <person name="Daum C."/>
            <person name="Gordon S."/>
            <person name="Gould B."/>
            <person name="Lipzen A."/>
            <person name="Macqueen A."/>
            <person name="Palacio-Mejia J."/>
            <person name="Plott C."/>
            <person name="Shakirov E."/>
            <person name="Shu S."/>
            <person name="Yoshinaga Y."/>
            <person name="Zane M."/>
            <person name="Rokhsar D."/>
            <person name="Grimwood J."/>
            <person name="Schmutz J."/>
            <person name="Juenger T."/>
        </authorList>
    </citation>
    <scope>NUCLEOTIDE SEQUENCE [LARGE SCALE GENOMIC DNA]</scope>
    <source>
        <strain evidence="2">FIL2</strain>
    </source>
</reference>
<feature type="compositionally biased region" description="Polar residues" evidence="1">
    <location>
        <begin position="14"/>
        <end position="25"/>
    </location>
</feature>
<name>A0A2T8KV88_9POAL</name>
<gene>
    <name evidence="2" type="ORF">PAHAL_1G145600</name>
</gene>
<proteinExistence type="predicted"/>
<protein>
    <submittedName>
        <fullName evidence="2">Uncharacterized protein</fullName>
    </submittedName>
</protein>
<sequence length="108" mass="11978">MFLKVCFGNKSEKLSSNSCLSQFPISSRRPREPNLHPHSSHSQNPSVDACVRHRGRPRPLLPGSPMAIMVTTTTTSSTAEYIRSCLAVQRRCSVSCQSATVDPVIYMR</sequence>
<evidence type="ECO:0000256" key="1">
    <source>
        <dbReference type="SAM" id="MobiDB-lite"/>
    </source>
</evidence>
<evidence type="ECO:0000313" key="2">
    <source>
        <dbReference type="EMBL" id="PVH66088.1"/>
    </source>
</evidence>
<dbReference type="Gramene" id="PVH66088">
    <property type="protein sequence ID" value="PVH66088"/>
    <property type="gene ID" value="PAHAL_1G145600"/>
</dbReference>
<accession>A0A2T8KV88</accession>
<dbReference type="Proteomes" id="UP000243499">
    <property type="component" value="Chromosome 1"/>
</dbReference>
<dbReference type="EMBL" id="CM008046">
    <property type="protein sequence ID" value="PVH66088.1"/>
    <property type="molecule type" value="Genomic_DNA"/>
</dbReference>